<evidence type="ECO:0000256" key="2">
    <source>
        <dbReference type="ARBA" id="ARBA00004815"/>
    </source>
</evidence>
<name>A0A660L5U0_9ACTN</name>
<dbReference type="NCBIfam" id="NF001810">
    <property type="entry name" value="PRK00529.1"/>
    <property type="match status" value="1"/>
</dbReference>
<dbReference type="Gene3D" id="2.40.50.140">
    <property type="entry name" value="Nucleic acid-binding proteins"/>
    <property type="match status" value="2"/>
</dbReference>
<dbReference type="GO" id="GO:0003746">
    <property type="term" value="F:translation elongation factor activity"/>
    <property type="evidence" value="ECO:0007669"/>
    <property type="project" value="UniProtKB-UniRule"/>
</dbReference>
<protein>
    <recommendedName>
        <fullName evidence="8 9">Elongation factor P</fullName>
        <shortName evidence="8">EF-P</shortName>
    </recommendedName>
</protein>
<dbReference type="Pfam" id="PF01132">
    <property type="entry name" value="EFP"/>
    <property type="match status" value="1"/>
</dbReference>
<feature type="domain" description="Elongation factor P C-terminal" evidence="12">
    <location>
        <begin position="137"/>
        <end position="193"/>
    </location>
</feature>
<evidence type="ECO:0000259" key="13">
    <source>
        <dbReference type="SMART" id="SM01185"/>
    </source>
</evidence>
<evidence type="ECO:0000256" key="9">
    <source>
        <dbReference type="NCBIfam" id="TIGR00038"/>
    </source>
</evidence>
<dbReference type="FunFam" id="2.30.30.30:FF:000003">
    <property type="entry name" value="Elongation factor P"/>
    <property type="match status" value="1"/>
</dbReference>
<dbReference type="Pfam" id="PF09285">
    <property type="entry name" value="Elong-fact-P_C"/>
    <property type="match status" value="1"/>
</dbReference>
<dbReference type="InterPro" id="IPR014722">
    <property type="entry name" value="Rib_uL2_dom2"/>
</dbReference>
<evidence type="ECO:0000256" key="1">
    <source>
        <dbReference type="ARBA" id="ARBA00004496"/>
    </source>
</evidence>
<evidence type="ECO:0000256" key="4">
    <source>
        <dbReference type="ARBA" id="ARBA00022490"/>
    </source>
</evidence>
<dbReference type="InterPro" id="IPR015365">
    <property type="entry name" value="Elong-fact-P_C"/>
</dbReference>
<comment type="subcellular location">
    <subcellularLocation>
        <location evidence="1 8">Cytoplasm</location>
    </subcellularLocation>
</comment>
<dbReference type="FunFam" id="2.40.50.140:FF:000009">
    <property type="entry name" value="Elongation factor P"/>
    <property type="match status" value="1"/>
</dbReference>
<dbReference type="CDD" id="cd04470">
    <property type="entry name" value="S1_EF-P_repeat_1"/>
    <property type="match status" value="1"/>
</dbReference>
<evidence type="ECO:0000256" key="5">
    <source>
        <dbReference type="ARBA" id="ARBA00022768"/>
    </source>
</evidence>
<dbReference type="NCBIfam" id="TIGR00038">
    <property type="entry name" value="efp"/>
    <property type="match status" value="1"/>
</dbReference>
<dbReference type="HAMAP" id="MF_00141">
    <property type="entry name" value="EF_P"/>
    <property type="match status" value="1"/>
</dbReference>
<feature type="domain" description="Translation elongation factor P/YeiP central" evidence="13">
    <location>
        <begin position="75"/>
        <end position="129"/>
    </location>
</feature>
<dbReference type="InterPro" id="IPR013185">
    <property type="entry name" value="Transl_elong_KOW-like"/>
</dbReference>
<dbReference type="FunFam" id="2.40.50.140:FF:000004">
    <property type="entry name" value="Elongation factor P"/>
    <property type="match status" value="1"/>
</dbReference>
<sequence>MFAEGLIPTISTNQFKNGNHIEVEGTVFKILEFQHVKPGKGGAFVRTKLRRAADGAVIDRTFRAGEKFRPIHTEARKMQFLYADGTDAHFMDGETFEQIALSESSVEEPLKYIKPNETIDMLYIDGEPADIQLSASVELEVTHTEPGVRGDTASGGGSKPATVETGATVNVPLFVNIGDRIKVDTRSGAYMSRA</sequence>
<dbReference type="SUPFAM" id="SSF50249">
    <property type="entry name" value="Nucleic acid-binding proteins"/>
    <property type="match status" value="2"/>
</dbReference>
<reference evidence="14 15" key="1">
    <citation type="submission" date="2018-10" db="EMBL/GenBank/DDBJ databases">
        <title>Genomic Encyclopedia of Archaeal and Bacterial Type Strains, Phase II (KMG-II): from individual species to whole genera.</title>
        <authorList>
            <person name="Goeker M."/>
        </authorList>
    </citation>
    <scope>NUCLEOTIDE SEQUENCE [LARGE SCALE GENOMIC DNA]</scope>
    <source>
        <strain evidence="14 15">DSM 14954</strain>
    </source>
</reference>
<dbReference type="Gene3D" id="2.30.30.30">
    <property type="match status" value="1"/>
</dbReference>
<evidence type="ECO:0000256" key="8">
    <source>
        <dbReference type="HAMAP-Rule" id="MF_00141"/>
    </source>
</evidence>
<dbReference type="EMBL" id="RBIL01000002">
    <property type="protein sequence ID" value="RKQ86950.1"/>
    <property type="molecule type" value="Genomic_DNA"/>
</dbReference>
<dbReference type="PROSITE" id="PS01275">
    <property type="entry name" value="EFP"/>
    <property type="match status" value="1"/>
</dbReference>
<evidence type="ECO:0000256" key="6">
    <source>
        <dbReference type="ARBA" id="ARBA00022917"/>
    </source>
</evidence>
<dbReference type="PANTHER" id="PTHR30053">
    <property type="entry name" value="ELONGATION FACTOR P"/>
    <property type="match status" value="1"/>
</dbReference>
<evidence type="ECO:0000313" key="15">
    <source>
        <dbReference type="Proteomes" id="UP000278962"/>
    </source>
</evidence>
<dbReference type="AlphaFoldDB" id="A0A660L5U0"/>
<evidence type="ECO:0000256" key="10">
    <source>
        <dbReference type="RuleBase" id="RU004389"/>
    </source>
</evidence>
<dbReference type="Proteomes" id="UP000278962">
    <property type="component" value="Unassembled WGS sequence"/>
</dbReference>
<evidence type="ECO:0000256" key="7">
    <source>
        <dbReference type="ARBA" id="ARBA00025469"/>
    </source>
</evidence>
<dbReference type="InterPro" id="IPR008991">
    <property type="entry name" value="Translation_prot_SH3-like_sf"/>
</dbReference>
<dbReference type="SMART" id="SM01185">
    <property type="entry name" value="EFP"/>
    <property type="match status" value="1"/>
</dbReference>
<dbReference type="UniPathway" id="UPA00345"/>
<keyword evidence="6 8" id="KW-0648">Protein biosynthesis</keyword>
<dbReference type="InterPro" id="IPR013852">
    <property type="entry name" value="Transl_elong_P/YeiP_CS"/>
</dbReference>
<dbReference type="SMART" id="SM00841">
    <property type="entry name" value="Elong-fact-P_C"/>
    <property type="match status" value="1"/>
</dbReference>
<proteinExistence type="inferred from homology"/>
<accession>A0A660L5U0</accession>
<dbReference type="GO" id="GO:0043043">
    <property type="term" value="P:peptide biosynthetic process"/>
    <property type="evidence" value="ECO:0007669"/>
    <property type="project" value="InterPro"/>
</dbReference>
<comment type="function">
    <text evidence="7 8">Involved in peptide bond synthesis. Stimulates efficient translation and peptide-bond synthesis on native or reconstituted 70S ribosomes in vitro. Probably functions indirectly by altering the affinity of the ribosome for aminoacyl-tRNA, thus increasing their reactivity as acceptors for peptidyl transferase.</text>
</comment>
<dbReference type="InterPro" id="IPR020599">
    <property type="entry name" value="Transl_elong_fac_P/YeiP"/>
</dbReference>
<comment type="pathway">
    <text evidence="2 8">Protein biosynthesis; polypeptide chain elongation.</text>
</comment>
<evidence type="ECO:0000313" key="14">
    <source>
        <dbReference type="EMBL" id="RKQ86950.1"/>
    </source>
</evidence>
<dbReference type="SUPFAM" id="SSF50104">
    <property type="entry name" value="Translation proteins SH3-like domain"/>
    <property type="match status" value="1"/>
</dbReference>
<feature type="region of interest" description="Disordered" evidence="11">
    <location>
        <begin position="144"/>
        <end position="163"/>
    </location>
</feature>
<dbReference type="Pfam" id="PF08207">
    <property type="entry name" value="EFP_N"/>
    <property type="match status" value="1"/>
</dbReference>
<keyword evidence="4 8" id="KW-0963">Cytoplasm</keyword>
<dbReference type="PIRSF" id="PIRSF005901">
    <property type="entry name" value="EF-P"/>
    <property type="match status" value="1"/>
</dbReference>
<evidence type="ECO:0000259" key="12">
    <source>
        <dbReference type="SMART" id="SM00841"/>
    </source>
</evidence>
<dbReference type="CDD" id="cd05794">
    <property type="entry name" value="S1_EF-P_repeat_2"/>
    <property type="match status" value="1"/>
</dbReference>
<comment type="caution">
    <text evidence="14">The sequence shown here is derived from an EMBL/GenBank/DDBJ whole genome shotgun (WGS) entry which is preliminary data.</text>
</comment>
<gene>
    <name evidence="8" type="primary">efp</name>
    <name evidence="14" type="ORF">C8N24_4967</name>
</gene>
<keyword evidence="15" id="KW-1185">Reference proteome</keyword>
<comment type="similarity">
    <text evidence="3 8 10">Belongs to the elongation factor P family.</text>
</comment>
<dbReference type="InterPro" id="IPR012340">
    <property type="entry name" value="NA-bd_OB-fold"/>
</dbReference>
<keyword evidence="5 8" id="KW-0251">Elongation factor</keyword>
<dbReference type="GO" id="GO:0005829">
    <property type="term" value="C:cytosol"/>
    <property type="evidence" value="ECO:0007669"/>
    <property type="project" value="UniProtKB-ARBA"/>
</dbReference>
<dbReference type="InterPro" id="IPR001059">
    <property type="entry name" value="Transl_elong_P/YeiP_cen"/>
</dbReference>
<dbReference type="PANTHER" id="PTHR30053:SF12">
    <property type="entry name" value="ELONGATION FACTOR P (EF-P) FAMILY PROTEIN"/>
    <property type="match status" value="1"/>
</dbReference>
<dbReference type="InterPro" id="IPR011768">
    <property type="entry name" value="Transl_elongation_fac_P"/>
</dbReference>
<evidence type="ECO:0000256" key="3">
    <source>
        <dbReference type="ARBA" id="ARBA00009479"/>
    </source>
</evidence>
<organism evidence="14 15">
    <name type="scientific">Solirubrobacter pauli</name>
    <dbReference type="NCBI Taxonomy" id="166793"/>
    <lineage>
        <taxon>Bacteria</taxon>
        <taxon>Bacillati</taxon>
        <taxon>Actinomycetota</taxon>
        <taxon>Thermoleophilia</taxon>
        <taxon>Solirubrobacterales</taxon>
        <taxon>Solirubrobacteraceae</taxon>
        <taxon>Solirubrobacter</taxon>
    </lineage>
</organism>
<evidence type="ECO:0000256" key="11">
    <source>
        <dbReference type="SAM" id="MobiDB-lite"/>
    </source>
</evidence>